<keyword evidence="2" id="KW-1185">Reference proteome</keyword>
<organism evidence="1 2">
    <name type="scientific">Arthrobacter phage Klevey</name>
    <dbReference type="NCBI Taxonomy" id="2867481"/>
    <lineage>
        <taxon>Viruses</taxon>
        <taxon>Duplodnaviria</taxon>
        <taxon>Heunggongvirae</taxon>
        <taxon>Uroviricota</taxon>
        <taxon>Caudoviricetes</taxon>
        <taxon>Berryhillviridae</taxon>
        <taxon>Lilmacvirus</taxon>
        <taxon>Lilmacvirus klevey</taxon>
    </lineage>
</organism>
<reference evidence="1 2" key="1">
    <citation type="submission" date="2021-08" db="EMBL/GenBank/DDBJ databases">
        <authorList>
            <person name="Gillison A.D."/>
            <person name="Kleven A.S."/>
            <person name="Allen M.J."/>
            <person name="Garcia Costas A.M."/>
            <person name="Merkhofer E.C."/>
            <person name="Garlena R.A."/>
            <person name="Russell D.A."/>
            <person name="Jacobs-Sera D."/>
            <person name="Hatfull G.F."/>
        </authorList>
    </citation>
    <scope>NUCLEOTIDE SEQUENCE [LARGE SCALE GENOMIC DNA]</scope>
</reference>
<name>A0AAE9BS67_9CAUD</name>
<protein>
    <submittedName>
        <fullName evidence="1">Uncharacterized protein</fullName>
    </submittedName>
</protein>
<evidence type="ECO:0000313" key="1">
    <source>
        <dbReference type="EMBL" id="UAW09413.1"/>
    </source>
</evidence>
<gene>
    <name evidence="1" type="primary">57</name>
    <name evidence="1" type="ORF">SEA_KLEVEY_57</name>
</gene>
<proteinExistence type="predicted"/>
<accession>A0AAE9BS67</accession>
<dbReference type="Proteomes" id="UP000828064">
    <property type="component" value="Segment"/>
</dbReference>
<sequence length="67" mass="7264">MNPAPDRPRPTLSLNWNAGRRGGSPIVDNVLFGASWSHHGSFPTRTIHLYLGLWTLSLVLPKGGSDA</sequence>
<evidence type="ECO:0000313" key="2">
    <source>
        <dbReference type="Proteomes" id="UP000828064"/>
    </source>
</evidence>
<dbReference type="EMBL" id="MZ747522">
    <property type="protein sequence ID" value="UAW09413.1"/>
    <property type="molecule type" value="Genomic_DNA"/>
</dbReference>